<reference evidence="1 2" key="1">
    <citation type="submission" date="2019-06" db="EMBL/GenBank/DDBJ databases">
        <title>Genomics analysis of Aphanomyces spp. identifies a new class of oomycete effector associated with host adaptation.</title>
        <authorList>
            <person name="Gaulin E."/>
        </authorList>
    </citation>
    <scope>NUCLEOTIDE SEQUENCE [LARGE SCALE GENOMIC DNA]</scope>
    <source>
        <strain evidence="1 2">E</strain>
    </source>
</reference>
<protein>
    <recommendedName>
        <fullName evidence="3">Transposase Tc1-like domain-containing protein</fullName>
    </recommendedName>
</protein>
<dbReference type="EMBL" id="VJMI01017457">
    <property type="protein sequence ID" value="KAF0713673.1"/>
    <property type="molecule type" value="Genomic_DNA"/>
</dbReference>
<gene>
    <name evidence="1" type="ORF">AaE_011739</name>
</gene>
<dbReference type="Gene3D" id="3.30.420.10">
    <property type="entry name" value="Ribonuclease H-like superfamily/Ribonuclease H"/>
    <property type="match status" value="1"/>
</dbReference>
<dbReference type="AlphaFoldDB" id="A0A6A4ZWG2"/>
<dbReference type="InterPro" id="IPR036397">
    <property type="entry name" value="RNaseH_sf"/>
</dbReference>
<accession>A0A6A4ZWG2</accession>
<evidence type="ECO:0000313" key="2">
    <source>
        <dbReference type="Proteomes" id="UP000469452"/>
    </source>
</evidence>
<dbReference type="Proteomes" id="UP000469452">
    <property type="component" value="Unassembled WGS sequence"/>
</dbReference>
<dbReference type="VEuPathDB" id="FungiDB:H257_04095"/>
<comment type="caution">
    <text evidence="1">The sequence shown here is derived from an EMBL/GenBank/DDBJ whole genome shotgun (WGS) entry which is preliminary data.</text>
</comment>
<dbReference type="GO" id="GO:0003676">
    <property type="term" value="F:nucleic acid binding"/>
    <property type="evidence" value="ECO:0007669"/>
    <property type="project" value="InterPro"/>
</dbReference>
<evidence type="ECO:0000313" key="1">
    <source>
        <dbReference type="EMBL" id="KAF0713673.1"/>
    </source>
</evidence>
<name>A0A6A4ZWG2_APHAT</name>
<evidence type="ECO:0008006" key="3">
    <source>
        <dbReference type="Google" id="ProtNLM"/>
    </source>
</evidence>
<organism evidence="1 2">
    <name type="scientific">Aphanomyces astaci</name>
    <name type="common">Crayfish plague agent</name>
    <dbReference type="NCBI Taxonomy" id="112090"/>
    <lineage>
        <taxon>Eukaryota</taxon>
        <taxon>Sar</taxon>
        <taxon>Stramenopiles</taxon>
        <taxon>Oomycota</taxon>
        <taxon>Saprolegniomycetes</taxon>
        <taxon>Saprolegniales</taxon>
        <taxon>Verrucalvaceae</taxon>
        <taxon>Aphanomyces</taxon>
    </lineage>
</organism>
<proteinExistence type="predicted"/>
<dbReference type="PANTHER" id="PTHR47169:SF2">
    <property type="entry name" value="OS01G0541250 PROTEIN"/>
    <property type="match status" value="1"/>
</dbReference>
<sequence>MRAKKKDLTKNDREAILQQLMAHLVDNKKLIRGALVMNLLDFGVHRGTVQRVWKRANVDLDNKLRPCSDVSSRKKGHSGRNLKHEDVANRLKAVPKASRTTFRSIAAALGMPRSTLHAYYRRGIFVKYNSSVRPSLTDANKVVRTSWAMDHIHALSPSVYVFDDMMQSVHVDEKWFYATRVKRSYYLAPGEEPPHRTCKSKRFITKVMFLSAVARPRWDEDAGSWFDGKIGTWHFTAKVPAPRSSRNRPAGTLQTVPVSVTRPVYKAMLLENVIPAIKAKWPKGCGRSITIQQDNARPHVPPCDTDIVAACQSGGWDMQLKFQPPNSPDLNVLDLGFFRAIQTLQEKNTSRCIDDIVAATEQAWSEVCMQTLNNNFLTLQACMRETICAQGNNNYKIPHCGKAKLLARGLLPQVLAVDNEVVECGFQQLDESDVNAKFDQLAVEVSEAMEMSEFSSQLEKLIVNDELKEDAGVELDELLDLCSLL</sequence>
<dbReference type="PANTHER" id="PTHR47169">
    <property type="entry name" value="OS01G0541250 PROTEIN"/>
    <property type="match status" value="1"/>
</dbReference>